<evidence type="ECO:0000313" key="2">
    <source>
        <dbReference type="Proteomes" id="UP001218218"/>
    </source>
</evidence>
<sequence>MGTGIGIDTYGMRDHVGKILCLTVLPNSRLSDAVGHVFLDMVSAFGGDFVTCDGGSELGWLAAFQTTLRETFAPELSAEEWKPVVAVQSSSNIPIESTWSYDRKFNGRNIGDVLEESRIHLIPGDVIHNLQNLAIPVPQEAVQELRGLIETPREEVFRWVSDEFDMLATNIYNGLGSPKLETLSDWAIFNAMAPLIRTEINSAV</sequence>
<keyword evidence="2" id="KW-1185">Reference proteome</keyword>
<proteinExistence type="predicted"/>
<dbReference type="Proteomes" id="UP001218218">
    <property type="component" value="Unassembled WGS sequence"/>
</dbReference>
<evidence type="ECO:0000313" key="1">
    <source>
        <dbReference type="EMBL" id="KAJ7349934.1"/>
    </source>
</evidence>
<dbReference type="EMBL" id="JARIHO010000015">
    <property type="protein sequence ID" value="KAJ7349934.1"/>
    <property type="molecule type" value="Genomic_DNA"/>
</dbReference>
<reference evidence="1" key="1">
    <citation type="submission" date="2023-03" db="EMBL/GenBank/DDBJ databases">
        <title>Massive genome expansion in bonnet fungi (Mycena s.s.) driven by repeated elements and novel gene families across ecological guilds.</title>
        <authorList>
            <consortium name="Lawrence Berkeley National Laboratory"/>
            <person name="Harder C.B."/>
            <person name="Miyauchi S."/>
            <person name="Viragh M."/>
            <person name="Kuo A."/>
            <person name="Thoen E."/>
            <person name="Andreopoulos B."/>
            <person name="Lu D."/>
            <person name="Skrede I."/>
            <person name="Drula E."/>
            <person name="Henrissat B."/>
            <person name="Morin E."/>
            <person name="Kohler A."/>
            <person name="Barry K."/>
            <person name="LaButti K."/>
            <person name="Morin E."/>
            <person name="Salamov A."/>
            <person name="Lipzen A."/>
            <person name="Mereny Z."/>
            <person name="Hegedus B."/>
            <person name="Baldrian P."/>
            <person name="Stursova M."/>
            <person name="Weitz H."/>
            <person name="Taylor A."/>
            <person name="Grigoriev I.V."/>
            <person name="Nagy L.G."/>
            <person name="Martin F."/>
            <person name="Kauserud H."/>
        </authorList>
    </citation>
    <scope>NUCLEOTIDE SEQUENCE</scope>
    <source>
        <strain evidence="1">CBHHK002</strain>
    </source>
</reference>
<gene>
    <name evidence="1" type="ORF">DFH08DRAFT_807259</name>
</gene>
<protein>
    <submittedName>
        <fullName evidence="1">Uncharacterized protein</fullName>
    </submittedName>
</protein>
<name>A0AAD7EUA8_9AGAR</name>
<dbReference type="AlphaFoldDB" id="A0AAD7EUA8"/>
<accession>A0AAD7EUA8</accession>
<comment type="caution">
    <text evidence="1">The sequence shown here is derived from an EMBL/GenBank/DDBJ whole genome shotgun (WGS) entry which is preliminary data.</text>
</comment>
<organism evidence="1 2">
    <name type="scientific">Mycena albidolilacea</name>
    <dbReference type="NCBI Taxonomy" id="1033008"/>
    <lineage>
        <taxon>Eukaryota</taxon>
        <taxon>Fungi</taxon>
        <taxon>Dikarya</taxon>
        <taxon>Basidiomycota</taxon>
        <taxon>Agaricomycotina</taxon>
        <taxon>Agaricomycetes</taxon>
        <taxon>Agaricomycetidae</taxon>
        <taxon>Agaricales</taxon>
        <taxon>Marasmiineae</taxon>
        <taxon>Mycenaceae</taxon>
        <taxon>Mycena</taxon>
    </lineage>
</organism>